<evidence type="ECO:0000256" key="7">
    <source>
        <dbReference type="RuleBase" id="RU000304"/>
    </source>
</evidence>
<dbReference type="GO" id="GO:0004714">
    <property type="term" value="F:transmembrane receptor protein tyrosine kinase activity"/>
    <property type="evidence" value="ECO:0007669"/>
    <property type="project" value="InterPro"/>
</dbReference>
<evidence type="ECO:0000259" key="8">
    <source>
        <dbReference type="PROSITE" id="PS50011"/>
    </source>
</evidence>
<dbReference type="PROSITE" id="PS50011">
    <property type="entry name" value="PROTEIN_KINASE_DOM"/>
    <property type="match status" value="1"/>
</dbReference>
<evidence type="ECO:0000256" key="5">
    <source>
        <dbReference type="ARBA" id="ARBA00022840"/>
    </source>
</evidence>
<evidence type="ECO:0000256" key="3">
    <source>
        <dbReference type="ARBA" id="ARBA00022741"/>
    </source>
</evidence>
<dbReference type="SMART" id="SM00220">
    <property type="entry name" value="S_TKc"/>
    <property type="match status" value="1"/>
</dbReference>
<name>A0A7J7NNH7_9MAGN</name>
<feature type="domain" description="Protein kinase" evidence="8">
    <location>
        <begin position="38"/>
        <end position="315"/>
    </location>
</feature>
<dbReference type="Gene3D" id="1.10.510.10">
    <property type="entry name" value="Transferase(Phosphotransferase) domain 1"/>
    <property type="match status" value="2"/>
</dbReference>
<dbReference type="EMBL" id="JACGCM010000694">
    <property type="protein sequence ID" value="KAF6168534.1"/>
    <property type="molecule type" value="Genomic_DNA"/>
</dbReference>
<evidence type="ECO:0000313" key="9">
    <source>
        <dbReference type="EMBL" id="KAF6168534.1"/>
    </source>
</evidence>
<dbReference type="GO" id="GO:0004674">
    <property type="term" value="F:protein serine/threonine kinase activity"/>
    <property type="evidence" value="ECO:0007669"/>
    <property type="project" value="UniProtKB-KW"/>
</dbReference>
<dbReference type="GO" id="GO:0009506">
    <property type="term" value="C:plasmodesma"/>
    <property type="evidence" value="ECO:0007669"/>
    <property type="project" value="TreeGrafter"/>
</dbReference>
<comment type="similarity">
    <text evidence="7">Belongs to the protein kinase superfamily.</text>
</comment>
<evidence type="ECO:0000256" key="4">
    <source>
        <dbReference type="ARBA" id="ARBA00022777"/>
    </source>
</evidence>
<dbReference type="InterPro" id="IPR017441">
    <property type="entry name" value="Protein_kinase_ATP_BS"/>
</dbReference>
<feature type="binding site" evidence="6">
    <location>
        <position position="66"/>
    </location>
    <ligand>
        <name>ATP</name>
        <dbReference type="ChEBI" id="CHEBI:30616"/>
    </ligand>
</feature>
<evidence type="ECO:0000256" key="6">
    <source>
        <dbReference type="PROSITE-ProRule" id="PRU10141"/>
    </source>
</evidence>
<proteinExistence type="inferred from homology"/>
<dbReference type="SUPFAM" id="SSF56112">
    <property type="entry name" value="Protein kinase-like (PK-like)"/>
    <property type="match status" value="1"/>
</dbReference>
<dbReference type="InterPro" id="IPR008271">
    <property type="entry name" value="Ser/Thr_kinase_AS"/>
</dbReference>
<dbReference type="InterPro" id="IPR000719">
    <property type="entry name" value="Prot_kinase_dom"/>
</dbReference>
<evidence type="ECO:0000256" key="1">
    <source>
        <dbReference type="ARBA" id="ARBA00022527"/>
    </source>
</evidence>
<reference evidence="9 10" key="1">
    <citation type="journal article" date="2020" name="IScience">
        <title>Genome Sequencing of the Endangered Kingdonia uniflora (Circaeasteraceae, Ranunculales) Reveals Potential Mechanisms of Evolutionary Specialization.</title>
        <authorList>
            <person name="Sun Y."/>
            <person name="Deng T."/>
            <person name="Zhang A."/>
            <person name="Moore M.J."/>
            <person name="Landis J.B."/>
            <person name="Lin N."/>
            <person name="Zhang H."/>
            <person name="Zhang X."/>
            <person name="Huang J."/>
            <person name="Zhang X."/>
            <person name="Sun H."/>
            <person name="Wang H."/>
        </authorList>
    </citation>
    <scope>NUCLEOTIDE SEQUENCE [LARGE SCALE GENOMIC DNA]</scope>
    <source>
        <strain evidence="9">TB1705</strain>
        <tissue evidence="9">Leaf</tissue>
    </source>
</reference>
<dbReference type="PANTHER" id="PTHR27003:SF393">
    <property type="entry name" value="RECEPTOR-LIKE PROTEIN KINASE THESEUS 1"/>
    <property type="match status" value="1"/>
</dbReference>
<keyword evidence="4" id="KW-0418">Kinase</keyword>
<dbReference type="PANTHER" id="PTHR27003">
    <property type="entry name" value="OS07G0166700 PROTEIN"/>
    <property type="match status" value="1"/>
</dbReference>
<organism evidence="9 10">
    <name type="scientific">Kingdonia uniflora</name>
    <dbReference type="NCBI Taxonomy" id="39325"/>
    <lineage>
        <taxon>Eukaryota</taxon>
        <taxon>Viridiplantae</taxon>
        <taxon>Streptophyta</taxon>
        <taxon>Embryophyta</taxon>
        <taxon>Tracheophyta</taxon>
        <taxon>Spermatophyta</taxon>
        <taxon>Magnoliopsida</taxon>
        <taxon>Ranunculales</taxon>
        <taxon>Circaeasteraceae</taxon>
        <taxon>Kingdonia</taxon>
    </lineage>
</organism>
<keyword evidence="10" id="KW-1185">Reference proteome</keyword>
<dbReference type="FunFam" id="3.30.200.20:FF:000039">
    <property type="entry name" value="receptor-like protein kinase FERONIA"/>
    <property type="match status" value="1"/>
</dbReference>
<keyword evidence="3 6" id="KW-0547">Nucleotide-binding</keyword>
<dbReference type="InterPro" id="IPR011009">
    <property type="entry name" value="Kinase-like_dom_sf"/>
</dbReference>
<dbReference type="PROSITE" id="PS00107">
    <property type="entry name" value="PROTEIN_KINASE_ATP"/>
    <property type="match status" value="1"/>
</dbReference>
<keyword evidence="5 6" id="KW-0067">ATP-binding</keyword>
<dbReference type="Proteomes" id="UP000541444">
    <property type="component" value="Unassembled WGS sequence"/>
</dbReference>
<comment type="caution">
    <text evidence="9">The sequence shown here is derived from an EMBL/GenBank/DDBJ whole genome shotgun (WGS) entry which is preliminary data.</text>
</comment>
<sequence>MGSSESKISTGSLTSTLHSLGLGGVLMFFEVREATNNFDESLVLGVGGFGKVYRGVLENGVVVAVKRGNPRSQQGLVEFRTEIQVLSKLRHRHLVSLIGYCEELNEMILVYEFIPGGPLRKHLYGSNFPPVTWKQRLQICIGAAKGLHYLHTGAAECIIHRDVKSVNILLDENFTAKVADFGPAVNPSLPREQVNIAEWAMSWQKKGKLEQVIDPKLKGSVNLNSLRKFGETAEKCLAEYCTERPNMGDVLWNLEYALQLQEASAKSLGDENSTNYIPELPDWIPRVQSVDSADIVESDEVSSGVFSQIMNPKGR</sequence>
<dbReference type="AlphaFoldDB" id="A0A7J7NNH7"/>
<evidence type="ECO:0000256" key="2">
    <source>
        <dbReference type="ARBA" id="ARBA00022679"/>
    </source>
</evidence>
<gene>
    <name evidence="9" type="ORF">GIB67_015081</name>
</gene>
<keyword evidence="2" id="KW-0808">Transferase</keyword>
<dbReference type="PROSITE" id="PS00108">
    <property type="entry name" value="PROTEIN_KINASE_ST"/>
    <property type="match status" value="1"/>
</dbReference>
<dbReference type="Gene3D" id="3.30.200.20">
    <property type="entry name" value="Phosphorylase Kinase, domain 1"/>
    <property type="match status" value="1"/>
</dbReference>
<dbReference type="Pfam" id="PF07714">
    <property type="entry name" value="PK_Tyr_Ser-Thr"/>
    <property type="match status" value="1"/>
</dbReference>
<dbReference type="InterPro" id="IPR001245">
    <property type="entry name" value="Ser-Thr/Tyr_kinase_cat_dom"/>
</dbReference>
<accession>A0A7J7NNH7</accession>
<dbReference type="InterPro" id="IPR045272">
    <property type="entry name" value="ANXUR1/2-like"/>
</dbReference>
<keyword evidence="1 7" id="KW-0723">Serine/threonine-protein kinase</keyword>
<dbReference type="OrthoDB" id="4062651at2759"/>
<dbReference type="GO" id="GO:0005524">
    <property type="term" value="F:ATP binding"/>
    <property type="evidence" value="ECO:0007669"/>
    <property type="project" value="UniProtKB-UniRule"/>
</dbReference>
<evidence type="ECO:0000313" key="10">
    <source>
        <dbReference type="Proteomes" id="UP000541444"/>
    </source>
</evidence>
<dbReference type="GO" id="GO:0005886">
    <property type="term" value="C:plasma membrane"/>
    <property type="evidence" value="ECO:0007669"/>
    <property type="project" value="TreeGrafter"/>
</dbReference>
<protein>
    <recommendedName>
        <fullName evidence="8">Protein kinase domain-containing protein</fullName>
    </recommendedName>
</protein>